<comment type="similarity">
    <text evidence="3">Belongs to the aldo/keto reductase family. Aldo/keto reductase 2 subfamily.</text>
</comment>
<keyword evidence="2" id="KW-0560">Oxidoreductase</keyword>
<evidence type="ECO:0000313" key="6">
    <source>
        <dbReference type="EMBL" id="KIP89666.1"/>
    </source>
</evidence>
<evidence type="ECO:0000256" key="2">
    <source>
        <dbReference type="ARBA" id="ARBA00023002"/>
    </source>
</evidence>
<organism evidence="6 7">
    <name type="scientific">Pseudomonas fulva</name>
    <dbReference type="NCBI Taxonomy" id="47880"/>
    <lineage>
        <taxon>Bacteria</taxon>
        <taxon>Pseudomonadati</taxon>
        <taxon>Pseudomonadota</taxon>
        <taxon>Gammaproteobacteria</taxon>
        <taxon>Pseudomonadales</taxon>
        <taxon>Pseudomonadaceae</taxon>
        <taxon>Pseudomonas</taxon>
    </lineage>
</organism>
<name>A0A0D0JSG6_9PSED</name>
<dbReference type="PANTHER" id="PTHR43364:SF4">
    <property type="entry name" value="NAD(P)-LINKED OXIDOREDUCTASE SUPERFAMILY PROTEIN"/>
    <property type="match status" value="1"/>
</dbReference>
<feature type="domain" description="NADP-dependent oxidoreductase" evidence="5">
    <location>
        <begin position="16"/>
        <end position="336"/>
    </location>
</feature>
<accession>A0A0D0JSG6</accession>
<dbReference type="EMBL" id="JXQW01000108">
    <property type="protein sequence ID" value="KIP89666.1"/>
    <property type="molecule type" value="Genomic_DNA"/>
</dbReference>
<keyword evidence="1" id="KW-0521">NADP</keyword>
<dbReference type="NCBIfam" id="NF007912">
    <property type="entry name" value="PRK10625.1"/>
    <property type="match status" value="1"/>
</dbReference>
<evidence type="ECO:0000256" key="4">
    <source>
        <dbReference type="ARBA" id="ARBA00070119"/>
    </source>
</evidence>
<dbReference type="CDD" id="cd19094">
    <property type="entry name" value="AKR_Tas-like"/>
    <property type="match status" value="1"/>
</dbReference>
<evidence type="ECO:0000256" key="3">
    <source>
        <dbReference type="ARBA" id="ARBA00038157"/>
    </source>
</evidence>
<dbReference type="Gene3D" id="3.20.20.100">
    <property type="entry name" value="NADP-dependent oxidoreductase domain"/>
    <property type="match status" value="1"/>
</dbReference>
<dbReference type="SUPFAM" id="SSF51430">
    <property type="entry name" value="NAD(P)-linked oxidoreductase"/>
    <property type="match status" value="1"/>
</dbReference>
<comment type="caution">
    <text evidence="6">The sequence shown here is derived from an EMBL/GenBank/DDBJ whole genome shotgun (WGS) entry which is preliminary data.</text>
</comment>
<evidence type="ECO:0000313" key="7">
    <source>
        <dbReference type="Proteomes" id="UP000032068"/>
    </source>
</evidence>
<proteinExistence type="inferred from homology"/>
<dbReference type="InterPro" id="IPR023210">
    <property type="entry name" value="NADP_OxRdtase_dom"/>
</dbReference>
<dbReference type="InterPro" id="IPR020471">
    <property type="entry name" value="AKR"/>
</dbReference>
<dbReference type="Proteomes" id="UP000032068">
    <property type="component" value="Unassembled WGS sequence"/>
</dbReference>
<dbReference type="Pfam" id="PF00248">
    <property type="entry name" value="Aldo_ket_red"/>
    <property type="match status" value="1"/>
</dbReference>
<dbReference type="OrthoDB" id="9772407at2"/>
<dbReference type="AlphaFoldDB" id="A0A0D0JSG6"/>
<dbReference type="InterPro" id="IPR036812">
    <property type="entry name" value="NAD(P)_OxRdtase_dom_sf"/>
</dbReference>
<dbReference type="PRINTS" id="PR00069">
    <property type="entry name" value="ALDKETRDTASE"/>
</dbReference>
<dbReference type="FunFam" id="3.20.20.100:FF:000005">
    <property type="entry name" value="NADP(H)-dependent aldo-keto reductase"/>
    <property type="match status" value="1"/>
</dbReference>
<evidence type="ECO:0000259" key="5">
    <source>
        <dbReference type="Pfam" id="PF00248"/>
    </source>
</evidence>
<dbReference type="InterPro" id="IPR050523">
    <property type="entry name" value="AKR_Detox_Biosynth"/>
</dbReference>
<gene>
    <name evidence="6" type="ORF">RU08_23730</name>
</gene>
<evidence type="ECO:0000256" key="1">
    <source>
        <dbReference type="ARBA" id="ARBA00022857"/>
    </source>
</evidence>
<reference evidence="6 7" key="1">
    <citation type="submission" date="2014-12" db="EMBL/GenBank/DDBJ databases">
        <title>16Stimator: statistical estimation of ribosomal gene copy numbers from draft genome assemblies.</title>
        <authorList>
            <person name="Perisin M.A."/>
            <person name="Vetter M."/>
            <person name="Gilbert J.A."/>
            <person name="Bergelson J."/>
        </authorList>
    </citation>
    <scope>NUCLEOTIDE SEQUENCE [LARGE SCALE GENOMIC DNA]</scope>
    <source>
        <strain evidence="6 7">MEJ086</strain>
    </source>
</reference>
<dbReference type="PANTHER" id="PTHR43364">
    <property type="entry name" value="NADH-SPECIFIC METHYLGLYOXAL REDUCTASE-RELATED"/>
    <property type="match status" value="1"/>
</dbReference>
<dbReference type="GO" id="GO:0016491">
    <property type="term" value="F:oxidoreductase activity"/>
    <property type="evidence" value="ECO:0007669"/>
    <property type="project" value="UniProtKB-KW"/>
</dbReference>
<dbReference type="RefSeq" id="WP_042556348.1">
    <property type="nucleotide sequence ID" value="NZ_JXQW01000108.1"/>
</dbReference>
<protein>
    <recommendedName>
        <fullName evidence="4">Protein tas</fullName>
    </recommendedName>
</protein>
<sequence length="345" mass="38396">MQYRQLGRTDLNVSALCLGTMTWGEQNEASEAFAQIDRAKAYGINFIDTAEMYPVPPRAETYSKTEQIIGEYFKQRGDRADWILASKIAGPGNGITHIRDGQLKHNRQHVVAALDASLERLQTDWIDLYQLHWPERPTNFFGQLGYTHQDSDFTPIEEILDALHEQVKAGKIRHIGLSNETPWGTMKFLQLAESRGMSRVVSIQNPYNLLNRSFEVGLAEVAIREQCGLLAYSPLAFGMLSGKYENGARPENARLSLFSRFARYNAPETVAACSRYVALAREHGLDPAQMALAFVTSRPFVTSNIIGATSLQQLESNLASSELKLSDAVLDGIEAIHKAQPNPAP</sequence>